<dbReference type="EMBL" id="JBHUMK010000012">
    <property type="protein sequence ID" value="MFD2608551.1"/>
    <property type="molecule type" value="Genomic_DNA"/>
</dbReference>
<dbReference type="GO" id="GO:0016874">
    <property type="term" value="F:ligase activity"/>
    <property type="evidence" value="ECO:0007669"/>
    <property type="project" value="UniProtKB-KW"/>
</dbReference>
<proteinExistence type="predicted"/>
<gene>
    <name evidence="1" type="ORF">ACFSR9_03730</name>
</gene>
<sequence length="176" mass="18763">MSASLLLALLPPPDLSERVWAFRDRSGVRDAAAVPHITVKARSGLDDSVGEVARAVAAKQTTVRVQVGGPRLFSNGSALHLAVYSPGAVQLHLALLDALRPAQRFGYEGPQMTPHLTLALPRRGVQLPELLADAEGAFADLEWGPFVFTARALTLMRKPGPGGIYAPVEEWPLGAD</sequence>
<name>A0ABW5P0V7_9DEIO</name>
<dbReference type="RefSeq" id="WP_386843169.1">
    <property type="nucleotide sequence ID" value="NZ_JBHUMK010000012.1"/>
</dbReference>
<organism evidence="1 2">
    <name type="scientific">Deinococcus taklimakanensis</name>
    <dbReference type="NCBI Taxonomy" id="536443"/>
    <lineage>
        <taxon>Bacteria</taxon>
        <taxon>Thermotogati</taxon>
        <taxon>Deinococcota</taxon>
        <taxon>Deinococci</taxon>
        <taxon>Deinococcales</taxon>
        <taxon>Deinococcaceae</taxon>
        <taxon>Deinococcus</taxon>
    </lineage>
</organism>
<protein>
    <submittedName>
        <fullName evidence="1">2'-5' RNA ligase family protein</fullName>
    </submittedName>
</protein>
<dbReference type="Gene3D" id="3.90.1140.10">
    <property type="entry name" value="Cyclic phosphodiesterase"/>
    <property type="match status" value="1"/>
</dbReference>
<keyword evidence="2" id="KW-1185">Reference proteome</keyword>
<reference evidence="2" key="1">
    <citation type="journal article" date="2019" name="Int. J. Syst. Evol. Microbiol.">
        <title>The Global Catalogue of Microorganisms (GCM) 10K type strain sequencing project: providing services to taxonomists for standard genome sequencing and annotation.</title>
        <authorList>
            <consortium name="The Broad Institute Genomics Platform"/>
            <consortium name="The Broad Institute Genome Sequencing Center for Infectious Disease"/>
            <person name="Wu L."/>
            <person name="Ma J."/>
        </authorList>
    </citation>
    <scope>NUCLEOTIDE SEQUENCE [LARGE SCALE GENOMIC DNA]</scope>
    <source>
        <strain evidence="2">KCTC 33842</strain>
    </source>
</reference>
<dbReference type="SUPFAM" id="SSF55144">
    <property type="entry name" value="LigT-like"/>
    <property type="match status" value="1"/>
</dbReference>
<evidence type="ECO:0000313" key="1">
    <source>
        <dbReference type="EMBL" id="MFD2608551.1"/>
    </source>
</evidence>
<dbReference type="Proteomes" id="UP001597475">
    <property type="component" value="Unassembled WGS sequence"/>
</dbReference>
<keyword evidence="1" id="KW-0436">Ligase</keyword>
<dbReference type="Pfam" id="PF13563">
    <property type="entry name" value="2_5_RNA_ligase2"/>
    <property type="match status" value="1"/>
</dbReference>
<comment type="caution">
    <text evidence="1">The sequence shown here is derived from an EMBL/GenBank/DDBJ whole genome shotgun (WGS) entry which is preliminary data.</text>
</comment>
<dbReference type="InterPro" id="IPR009097">
    <property type="entry name" value="Cyclic_Pdiesterase"/>
</dbReference>
<accession>A0ABW5P0V7</accession>
<evidence type="ECO:0000313" key="2">
    <source>
        <dbReference type="Proteomes" id="UP001597475"/>
    </source>
</evidence>